<dbReference type="WBParaSite" id="SRDH1_77080.1">
    <property type="protein sequence ID" value="SRDH1_77080.1"/>
    <property type="gene ID" value="SRDH1_77080"/>
</dbReference>
<organism evidence="1 2">
    <name type="scientific">Schistosoma rodhaini</name>
    <dbReference type="NCBI Taxonomy" id="6188"/>
    <lineage>
        <taxon>Eukaryota</taxon>
        <taxon>Metazoa</taxon>
        <taxon>Spiralia</taxon>
        <taxon>Lophotrochozoa</taxon>
        <taxon>Platyhelminthes</taxon>
        <taxon>Trematoda</taxon>
        <taxon>Digenea</taxon>
        <taxon>Strigeidida</taxon>
        <taxon>Schistosomatoidea</taxon>
        <taxon>Schistosomatidae</taxon>
        <taxon>Schistosoma</taxon>
    </lineage>
</organism>
<protein>
    <submittedName>
        <fullName evidence="2">Uncharacterized protein</fullName>
    </submittedName>
</protein>
<proteinExistence type="predicted"/>
<evidence type="ECO:0000313" key="2">
    <source>
        <dbReference type="WBParaSite" id="SRDH1_77080.1"/>
    </source>
</evidence>
<evidence type="ECO:0000313" key="1">
    <source>
        <dbReference type="Proteomes" id="UP000050792"/>
    </source>
</evidence>
<dbReference type="Proteomes" id="UP000050792">
    <property type="component" value="Unassembled WGS sequence"/>
</dbReference>
<sequence>MLLNESFLNPLFPVVDFIIRHNCTCTMLMEYYLGKSLSNLRIMKNHIKFPHYCQLMDSRFRFFQIKKASKDTEKYRKTLHVMNSVKLNLSYHGVKRGYISYI</sequence>
<dbReference type="AlphaFoldDB" id="A0AA85G7I9"/>
<reference evidence="1" key="1">
    <citation type="submission" date="2022-06" db="EMBL/GenBank/DDBJ databases">
        <authorList>
            <person name="Berger JAMES D."/>
            <person name="Berger JAMES D."/>
        </authorList>
    </citation>
    <scope>NUCLEOTIDE SEQUENCE [LARGE SCALE GENOMIC DNA]</scope>
</reference>
<reference evidence="2" key="2">
    <citation type="submission" date="2023-11" db="UniProtKB">
        <authorList>
            <consortium name="WormBaseParasite"/>
        </authorList>
    </citation>
    <scope>IDENTIFICATION</scope>
</reference>
<accession>A0AA85G7I9</accession>
<keyword evidence="1" id="KW-1185">Reference proteome</keyword>
<name>A0AA85G7I9_9TREM</name>